<dbReference type="RefSeq" id="WP_184982496.1">
    <property type="nucleotide sequence ID" value="NZ_BAAALO010000099.1"/>
</dbReference>
<dbReference type="Gene3D" id="3.40.50.1820">
    <property type="entry name" value="alpha/beta hydrolase"/>
    <property type="match status" value="1"/>
</dbReference>
<dbReference type="PROSITE" id="PS50075">
    <property type="entry name" value="CARRIER"/>
    <property type="match status" value="1"/>
</dbReference>
<dbReference type="Pfam" id="PF13193">
    <property type="entry name" value="AMP-binding_C"/>
    <property type="match status" value="1"/>
</dbReference>
<dbReference type="Gene3D" id="3.30.300.30">
    <property type="match status" value="1"/>
</dbReference>
<keyword evidence="1" id="KW-0596">Phosphopantetheine</keyword>
<evidence type="ECO:0000259" key="3">
    <source>
        <dbReference type="PROSITE" id="PS50075"/>
    </source>
</evidence>
<dbReference type="Pfam" id="PF00550">
    <property type="entry name" value="PP-binding"/>
    <property type="match status" value="1"/>
</dbReference>
<feature type="domain" description="Carrier" evidence="3">
    <location>
        <begin position="494"/>
        <end position="569"/>
    </location>
</feature>
<dbReference type="Gene3D" id="3.40.50.12780">
    <property type="entry name" value="N-terminal domain of ligase-like"/>
    <property type="match status" value="1"/>
</dbReference>
<dbReference type="InterPro" id="IPR045851">
    <property type="entry name" value="AMP-bd_C_sf"/>
</dbReference>
<gene>
    <name evidence="4" type="ORF">BJ992_003619</name>
</gene>
<evidence type="ECO:0000313" key="4">
    <source>
        <dbReference type="EMBL" id="MBB6474188.1"/>
    </source>
</evidence>
<dbReference type="InterPro" id="IPR009081">
    <property type="entry name" value="PP-bd_ACP"/>
</dbReference>
<dbReference type="CDD" id="cd05930">
    <property type="entry name" value="A_NRPS"/>
    <property type="match status" value="1"/>
</dbReference>
<dbReference type="AlphaFoldDB" id="A0A7X0IFV8"/>
<dbReference type="SUPFAM" id="SSF56801">
    <property type="entry name" value="Acetyl-CoA synthetase-like"/>
    <property type="match status" value="1"/>
</dbReference>
<dbReference type="Proteomes" id="UP000555564">
    <property type="component" value="Unassembled WGS sequence"/>
</dbReference>
<protein>
    <submittedName>
        <fullName evidence="4">Amino acid adenylation domain-containing protein</fullName>
    </submittedName>
</protein>
<evidence type="ECO:0000256" key="2">
    <source>
        <dbReference type="ARBA" id="ARBA00022553"/>
    </source>
</evidence>
<dbReference type="InterPro" id="IPR020845">
    <property type="entry name" value="AMP-binding_CS"/>
</dbReference>
<accession>A0A7X0IFV8</accession>
<dbReference type="SUPFAM" id="SSF47336">
    <property type="entry name" value="ACP-like"/>
    <property type="match status" value="1"/>
</dbReference>
<dbReference type="PANTHER" id="PTHR44845:SF4">
    <property type="entry name" value="NONRIBOSOMAL PEPTIDE SYNTHASE INPA"/>
    <property type="match status" value="1"/>
</dbReference>
<keyword evidence="2" id="KW-0597">Phosphoprotein</keyword>
<evidence type="ECO:0000256" key="1">
    <source>
        <dbReference type="ARBA" id="ARBA00022450"/>
    </source>
</evidence>
<dbReference type="InterPro" id="IPR042099">
    <property type="entry name" value="ANL_N_sf"/>
</dbReference>
<organism evidence="4 5">
    <name type="scientific">Sphaerisporangium rubeum</name>
    <dbReference type="NCBI Taxonomy" id="321317"/>
    <lineage>
        <taxon>Bacteria</taxon>
        <taxon>Bacillati</taxon>
        <taxon>Actinomycetota</taxon>
        <taxon>Actinomycetes</taxon>
        <taxon>Streptosporangiales</taxon>
        <taxon>Streptosporangiaceae</taxon>
        <taxon>Sphaerisporangium</taxon>
    </lineage>
</organism>
<proteinExistence type="predicted"/>
<evidence type="ECO:0000313" key="5">
    <source>
        <dbReference type="Proteomes" id="UP000555564"/>
    </source>
</evidence>
<dbReference type="Pfam" id="PF00501">
    <property type="entry name" value="AMP-binding"/>
    <property type="match status" value="2"/>
</dbReference>
<dbReference type="EMBL" id="JACHIU010000001">
    <property type="protein sequence ID" value="MBB6474188.1"/>
    <property type="molecule type" value="Genomic_DNA"/>
</dbReference>
<dbReference type="InterPro" id="IPR020806">
    <property type="entry name" value="PKS_PP-bd"/>
</dbReference>
<dbReference type="SMART" id="SM00823">
    <property type="entry name" value="PKS_PP"/>
    <property type="match status" value="1"/>
</dbReference>
<dbReference type="InterPro" id="IPR006162">
    <property type="entry name" value="Ppantetheine_attach_site"/>
</dbReference>
<dbReference type="GO" id="GO:0031177">
    <property type="term" value="F:phosphopantetheine binding"/>
    <property type="evidence" value="ECO:0007669"/>
    <property type="project" value="InterPro"/>
</dbReference>
<dbReference type="PROSITE" id="PS00012">
    <property type="entry name" value="PHOSPHOPANTETHEINE"/>
    <property type="match status" value="1"/>
</dbReference>
<reference evidence="4 5" key="1">
    <citation type="submission" date="2020-08" db="EMBL/GenBank/DDBJ databases">
        <title>Sequencing the genomes of 1000 actinobacteria strains.</title>
        <authorList>
            <person name="Klenk H.-P."/>
        </authorList>
    </citation>
    <scope>NUCLEOTIDE SEQUENCE [LARGE SCALE GENOMIC DNA]</scope>
    <source>
        <strain evidence="4 5">DSM 44936</strain>
    </source>
</reference>
<dbReference type="InterPro" id="IPR000873">
    <property type="entry name" value="AMP-dep_synth/lig_dom"/>
</dbReference>
<dbReference type="InterPro" id="IPR036736">
    <property type="entry name" value="ACP-like_sf"/>
</dbReference>
<sequence length="599" mass="63521">MTDTKSRLVQLIHRHAAGPGSGVALEQGRRSVTYRELAGLVAERASELEALGARGAFVAVERVKSVEFVLDLLAVLAAGGTVVPVDPDTPAERRAVFLDLARPEFLVDGAEVLRLGAHRHPGVPPDAAFVYFTSGSTGTPKPVLGSAAAVAGFAEWFGPEFGVRPQDRFAFLTGLSFEACLRDVFPPLAAGATLVLPEEGAAADPEATVAWLARRDISVVTVVPSVARAWLRHGREVCPSVRAVFFVGEPPGADLLGRWRDLFPDTTLRVNSYGSTESGQATVYNRIPDDLSGDAAIPAGRPVPGTRYCFIEPESVLRAGLVRERLDHPVRAGEIVLVSRSCSHGYLGMPEENAARFAVLGDGVTAYRTGDLGRVDDNGDLVVVGRADDEVKINGVRVHPAEVLRAVRAHPAVRDAFVAATRAADGSASLTAYVVPAGDLEVAHLRRDLADTLPQAMIPARFTEVPELPRTRTGKVDRAALTDLAGRAAPAFAEPSGEEERWVAARFAELLGVARVSAADDLFALGGDSITATRLLSRIWQEYGVRPSPREVFTAATVTGIAALILEYRLLAEDPDELRALLDTLDGPGDGGPSGGDAS</sequence>
<dbReference type="PANTHER" id="PTHR44845">
    <property type="entry name" value="CARRIER DOMAIN-CONTAINING PROTEIN"/>
    <property type="match status" value="1"/>
</dbReference>
<dbReference type="InterPro" id="IPR029058">
    <property type="entry name" value="AB_hydrolase_fold"/>
</dbReference>
<dbReference type="PROSITE" id="PS00455">
    <property type="entry name" value="AMP_BINDING"/>
    <property type="match status" value="1"/>
</dbReference>
<name>A0A7X0IFV8_9ACTN</name>
<keyword evidence="5" id="KW-1185">Reference proteome</keyword>
<dbReference type="InterPro" id="IPR025110">
    <property type="entry name" value="AMP-bd_C"/>
</dbReference>
<comment type="caution">
    <text evidence="4">The sequence shown here is derived from an EMBL/GenBank/DDBJ whole genome shotgun (WGS) entry which is preliminary data.</text>
</comment>